<proteinExistence type="predicted"/>
<keyword evidence="1" id="KW-0472">Membrane</keyword>
<evidence type="ECO:0000256" key="1">
    <source>
        <dbReference type="SAM" id="Phobius"/>
    </source>
</evidence>
<dbReference type="EMBL" id="CP050692">
    <property type="protein sequence ID" value="QIT42615.1"/>
    <property type="molecule type" value="Genomic_DNA"/>
</dbReference>
<dbReference type="Proteomes" id="UP000502504">
    <property type="component" value="Chromosome"/>
</dbReference>
<dbReference type="RefSeq" id="WP_078632152.1">
    <property type="nucleotide sequence ID" value="NZ_CM007717.1"/>
</dbReference>
<sequence length="138" mass="14828">MERRTNPPWAAGCSTLHAGALAGYGAHRLSRAARRTCAVIAREHPSLFDLWTWQAPLTVLAGAFAGLLAWALPAAALRRREPRSVRVLIPSAVLLATLIALTLVHFAWLGTPLGVGNDTNGTCPPDNVPPWWPGWLPA</sequence>
<evidence type="ECO:0000313" key="2">
    <source>
        <dbReference type="EMBL" id="OOQ54969.1"/>
    </source>
</evidence>
<keyword evidence="1" id="KW-1133">Transmembrane helix</keyword>
<organism evidence="3 5">
    <name type="scientific">Streptomyces antibioticus</name>
    <dbReference type="NCBI Taxonomy" id="1890"/>
    <lineage>
        <taxon>Bacteria</taxon>
        <taxon>Bacillati</taxon>
        <taxon>Actinomycetota</taxon>
        <taxon>Actinomycetes</taxon>
        <taxon>Kitasatosporales</taxon>
        <taxon>Streptomycetaceae</taxon>
        <taxon>Streptomyces</taxon>
    </lineage>
</organism>
<reference evidence="3 5" key="2">
    <citation type="submission" date="2020-03" db="EMBL/GenBank/DDBJ databases">
        <title>Is there a link between lipid content and antibiotic production in Streptomyces?</title>
        <authorList>
            <person name="David M."/>
            <person name="Lejeune C."/>
            <person name="Abreu S."/>
            <person name="Thibessard A."/>
            <person name="Leblond P."/>
            <person name="Chaminade P."/>
            <person name="Virolle M.-J."/>
        </authorList>
    </citation>
    <scope>NUCLEOTIDE SEQUENCE [LARGE SCALE GENOMIC DNA]</scope>
    <source>
        <strain evidence="3 5">DSM 41481</strain>
    </source>
</reference>
<keyword evidence="4" id="KW-1185">Reference proteome</keyword>
<feature type="transmembrane region" description="Helical" evidence="1">
    <location>
        <begin position="53"/>
        <end position="75"/>
    </location>
</feature>
<keyword evidence="1" id="KW-0812">Transmembrane</keyword>
<name>A0AAE6Y387_STRAT</name>
<accession>A0AAE6Y387</accession>
<dbReference type="EMBL" id="LHQL01000001">
    <property type="protein sequence ID" value="OOQ54969.1"/>
    <property type="molecule type" value="Genomic_DNA"/>
</dbReference>
<gene>
    <name evidence="2" type="ORF">AFM16_02815</name>
    <name evidence="3" type="ORF">HCX60_03010</name>
</gene>
<dbReference type="Proteomes" id="UP000190306">
    <property type="component" value="Chromosome"/>
</dbReference>
<evidence type="ECO:0000313" key="5">
    <source>
        <dbReference type="Proteomes" id="UP000502504"/>
    </source>
</evidence>
<evidence type="ECO:0000313" key="4">
    <source>
        <dbReference type="Proteomes" id="UP000190306"/>
    </source>
</evidence>
<evidence type="ECO:0000313" key="3">
    <source>
        <dbReference type="EMBL" id="QIT42615.1"/>
    </source>
</evidence>
<reference evidence="2 4" key="1">
    <citation type="submission" date="2015-07" db="EMBL/GenBank/DDBJ databases">
        <title>Draft Genome Sequence of Streptomyces antibioticus, IMRU 3720 reveals insights in the evolution of actinomycin biosynthetic gene clusters in Streptomyces.</title>
        <authorList>
            <person name="Crnovcic I."/>
            <person name="Ruckert C."/>
            <person name="Kalinowksi J."/>
            <person name="Keller U."/>
        </authorList>
    </citation>
    <scope>NUCLEOTIDE SEQUENCE [LARGE SCALE GENOMIC DNA]</scope>
    <source>
        <strain evidence="2 4">DSM 41481</strain>
    </source>
</reference>
<protein>
    <submittedName>
        <fullName evidence="3">Uncharacterized protein</fullName>
    </submittedName>
</protein>
<dbReference type="AlphaFoldDB" id="A0AAE6Y387"/>
<feature type="transmembrane region" description="Helical" evidence="1">
    <location>
        <begin position="87"/>
        <end position="108"/>
    </location>
</feature>